<reference evidence="3" key="1">
    <citation type="submission" date="2020-08" db="EMBL/GenBank/DDBJ databases">
        <title>Plant Genome Project.</title>
        <authorList>
            <person name="Zhang R.-G."/>
        </authorList>
    </citation>
    <scope>NUCLEOTIDE SEQUENCE</scope>
    <source>
        <strain evidence="3">WSP0</strain>
        <tissue evidence="3">Leaf</tissue>
    </source>
</reference>
<dbReference type="Pfam" id="PF13456">
    <property type="entry name" value="RVT_3"/>
    <property type="match status" value="1"/>
</dbReference>
<protein>
    <submittedName>
        <fullName evidence="3">Uncharacterized protein</fullName>
    </submittedName>
</protein>
<dbReference type="PANTHER" id="PTHR33116:SF70">
    <property type="entry name" value="NON-LTR RETROELEMENT REVERSE TRANSCRIPTASE-LIKE PROTEIN"/>
    <property type="match status" value="1"/>
</dbReference>
<accession>A0AAV6IM97</accession>
<dbReference type="InterPro" id="IPR036397">
    <property type="entry name" value="RNaseH_sf"/>
</dbReference>
<dbReference type="GO" id="GO:0003676">
    <property type="term" value="F:nucleic acid binding"/>
    <property type="evidence" value="ECO:0007669"/>
    <property type="project" value="InterPro"/>
</dbReference>
<dbReference type="Pfam" id="PF13966">
    <property type="entry name" value="zf-RVT"/>
    <property type="match status" value="1"/>
</dbReference>
<dbReference type="InterPro" id="IPR026960">
    <property type="entry name" value="RVT-Znf"/>
</dbReference>
<sequence>MERLSILINQKAEEEIWKGIKASRNTNPLTHLFFADDLILFGQDNIGTCNTMIDVLNEFCCMSGQTISLAKSKLFVSPNVPRNKARRLSAASGISLTNDLGKYLGIPLLHKRVSKDHFNHILEKIQKRLSCWKSNTLMLAGRATLIQSSASPIPSYTMQTMKFPASVCDKIDRLHRNFLWGDMPNKKRIHLVNWNQVCKGKDNAGLGIKKARDQNLALLSKLGWSLSNNEGHLWVDIMNDKYLRTHSLSSWPKERPASFTWRSILSTSGVLRAGTKWVIGDGKKVDIWLDWWCGTTPLALLYPGDHTNSNFTVSTLIVNGKWHLDSIAHIVDCNILQMIQNTPLPLVTQASDHPSWKGSPNGNFSVSAAYKMINGQDSDKNGWKWFWKLKIPEKLKTFIWTIFHNKLPTNLLRAQRGMSSLDSCPRCNAGPEDINHLFRTCLKAVDTWRATACGQSMRGNLNVPLMDWFGQNLRKTKLIGVSYKIPWNILFISTIWQIWKDRNRKSFDNLDSNAIFSSKVSYDYAVEIVEAFKSPLMTDQQRSRLTKWVPPIAGNIKLNVDGCWYNAERNAGIGGIFRDCNGTWTLGFYGKMIAESSTEAEIWSIYRGLTIILEKGLANVDIESDSLVAVNIINAGTPGNHPQSTIINDAKMLLQQTESKLTHIYRDANQCADHLARMGAEQNDNLIVIDQAPISIREFLIRDCLNLRQILD</sequence>
<feature type="domain" description="RNase H type-1" evidence="1">
    <location>
        <begin position="559"/>
        <end position="678"/>
    </location>
</feature>
<evidence type="ECO:0000259" key="2">
    <source>
        <dbReference type="Pfam" id="PF13966"/>
    </source>
</evidence>
<keyword evidence="4" id="KW-1185">Reference proteome</keyword>
<dbReference type="InterPro" id="IPR044730">
    <property type="entry name" value="RNase_H-like_dom_plant"/>
</dbReference>
<dbReference type="InterPro" id="IPR002156">
    <property type="entry name" value="RNaseH_domain"/>
</dbReference>
<feature type="domain" description="Reverse transcriptase zinc-binding" evidence="2">
    <location>
        <begin position="364"/>
        <end position="448"/>
    </location>
</feature>
<dbReference type="SUPFAM" id="SSF53098">
    <property type="entry name" value="Ribonuclease H-like"/>
    <property type="match status" value="1"/>
</dbReference>
<comment type="caution">
    <text evidence="3">The sequence shown here is derived from an EMBL/GenBank/DDBJ whole genome shotgun (WGS) entry which is preliminary data.</text>
</comment>
<name>A0AAV6IM97_9ERIC</name>
<dbReference type="CDD" id="cd06222">
    <property type="entry name" value="RNase_H_like"/>
    <property type="match status" value="1"/>
</dbReference>
<organism evidence="3 4">
    <name type="scientific">Rhododendron griersonianum</name>
    <dbReference type="NCBI Taxonomy" id="479676"/>
    <lineage>
        <taxon>Eukaryota</taxon>
        <taxon>Viridiplantae</taxon>
        <taxon>Streptophyta</taxon>
        <taxon>Embryophyta</taxon>
        <taxon>Tracheophyta</taxon>
        <taxon>Spermatophyta</taxon>
        <taxon>Magnoliopsida</taxon>
        <taxon>eudicotyledons</taxon>
        <taxon>Gunneridae</taxon>
        <taxon>Pentapetalae</taxon>
        <taxon>asterids</taxon>
        <taxon>Ericales</taxon>
        <taxon>Ericaceae</taxon>
        <taxon>Ericoideae</taxon>
        <taxon>Rhodoreae</taxon>
        <taxon>Rhododendron</taxon>
    </lineage>
</organism>
<evidence type="ECO:0000313" key="3">
    <source>
        <dbReference type="EMBL" id="KAG5529761.1"/>
    </source>
</evidence>
<dbReference type="AlphaFoldDB" id="A0AAV6IM97"/>
<dbReference type="Proteomes" id="UP000823749">
    <property type="component" value="Chromosome 10"/>
</dbReference>
<dbReference type="Gene3D" id="3.30.420.10">
    <property type="entry name" value="Ribonuclease H-like superfamily/Ribonuclease H"/>
    <property type="match status" value="1"/>
</dbReference>
<dbReference type="PANTHER" id="PTHR33116">
    <property type="entry name" value="REVERSE TRANSCRIPTASE ZINC-BINDING DOMAIN-CONTAINING PROTEIN-RELATED-RELATED"/>
    <property type="match status" value="1"/>
</dbReference>
<proteinExistence type="predicted"/>
<dbReference type="GO" id="GO:0004523">
    <property type="term" value="F:RNA-DNA hybrid ribonuclease activity"/>
    <property type="evidence" value="ECO:0007669"/>
    <property type="project" value="InterPro"/>
</dbReference>
<evidence type="ECO:0000259" key="1">
    <source>
        <dbReference type="Pfam" id="PF13456"/>
    </source>
</evidence>
<evidence type="ECO:0000313" key="4">
    <source>
        <dbReference type="Proteomes" id="UP000823749"/>
    </source>
</evidence>
<dbReference type="EMBL" id="JACTNZ010000010">
    <property type="protein sequence ID" value="KAG5529761.1"/>
    <property type="molecule type" value="Genomic_DNA"/>
</dbReference>
<gene>
    <name evidence="3" type="ORF">RHGRI_030220</name>
</gene>
<dbReference type="InterPro" id="IPR012337">
    <property type="entry name" value="RNaseH-like_sf"/>
</dbReference>